<dbReference type="Proteomes" id="UP000006039">
    <property type="component" value="Unassembled WGS sequence"/>
</dbReference>
<evidence type="ECO:0000313" key="5">
    <source>
        <dbReference type="EnsemblFungi" id="EJT74965"/>
    </source>
</evidence>
<name>J3P5L3_GAET3</name>
<evidence type="ECO:0000259" key="3">
    <source>
        <dbReference type="Pfam" id="PF12813"/>
    </source>
</evidence>
<dbReference type="EnsemblFungi" id="EJT74965">
    <property type="protein sequence ID" value="EJT74965"/>
    <property type="gene ID" value="GGTG_08803"/>
</dbReference>
<reference evidence="4" key="2">
    <citation type="submission" date="2010-07" db="EMBL/GenBank/DDBJ databases">
        <authorList>
            <consortium name="The Broad Institute Genome Sequencing Platform"/>
            <consortium name="Broad Institute Genome Sequencing Center for Infectious Disease"/>
            <person name="Ma L.-J."/>
            <person name="Dead R."/>
            <person name="Young S."/>
            <person name="Zeng Q."/>
            <person name="Koehrsen M."/>
            <person name="Alvarado L."/>
            <person name="Berlin A."/>
            <person name="Chapman S.B."/>
            <person name="Chen Z."/>
            <person name="Freedman E."/>
            <person name="Gellesch M."/>
            <person name="Goldberg J."/>
            <person name="Griggs A."/>
            <person name="Gujja S."/>
            <person name="Heilman E.R."/>
            <person name="Heiman D."/>
            <person name="Hepburn T."/>
            <person name="Howarth C."/>
            <person name="Jen D."/>
            <person name="Larson L."/>
            <person name="Mehta T."/>
            <person name="Neiman D."/>
            <person name="Pearson M."/>
            <person name="Roberts A."/>
            <person name="Saif S."/>
            <person name="Shea T."/>
            <person name="Shenoy N."/>
            <person name="Sisk P."/>
            <person name="Stolte C."/>
            <person name="Sykes S."/>
            <person name="Walk T."/>
            <person name="White J."/>
            <person name="Yandava C."/>
            <person name="Haas B."/>
            <person name="Nusbaum C."/>
            <person name="Birren B."/>
        </authorList>
    </citation>
    <scope>NUCLEOTIDE SEQUENCE</scope>
    <source>
        <strain evidence="4">R3-111a-1</strain>
    </source>
</reference>
<evidence type="ECO:0000313" key="4">
    <source>
        <dbReference type="EMBL" id="EJT74965.1"/>
    </source>
</evidence>
<dbReference type="Gene3D" id="3.40.50.1010">
    <property type="entry name" value="5'-nuclease"/>
    <property type="match status" value="1"/>
</dbReference>
<dbReference type="OrthoDB" id="5297549at2759"/>
<dbReference type="InterPro" id="IPR029060">
    <property type="entry name" value="PIN-like_dom_sf"/>
</dbReference>
<evidence type="ECO:0000256" key="1">
    <source>
        <dbReference type="ARBA" id="ARBA00007398"/>
    </source>
</evidence>
<protein>
    <recommendedName>
        <fullName evidence="3">Asteroid domain-containing protein</fullName>
    </recommendedName>
</protein>
<evidence type="ECO:0000256" key="2">
    <source>
        <dbReference type="SAM" id="MobiDB-lite"/>
    </source>
</evidence>
<accession>J3P5L3</accession>
<dbReference type="eggNOG" id="ENOG502S2DC">
    <property type="taxonomic scope" value="Eukaryota"/>
</dbReference>
<feature type="region of interest" description="Disordered" evidence="2">
    <location>
        <begin position="595"/>
        <end position="636"/>
    </location>
</feature>
<reference evidence="5" key="5">
    <citation type="submission" date="2018-04" db="UniProtKB">
        <authorList>
            <consortium name="EnsemblFungi"/>
        </authorList>
    </citation>
    <scope>IDENTIFICATION</scope>
    <source>
        <strain evidence="5">R3-111a-1</strain>
    </source>
</reference>
<dbReference type="HOGENOM" id="CLU_016461_1_0_1"/>
<reference evidence="6" key="1">
    <citation type="submission" date="2010-07" db="EMBL/GenBank/DDBJ databases">
        <title>The genome sequence of Gaeumannomyces graminis var. tritici strain R3-111a-1.</title>
        <authorList>
            <consortium name="The Broad Institute Genome Sequencing Platform"/>
            <person name="Ma L.-J."/>
            <person name="Dead R."/>
            <person name="Young S."/>
            <person name="Zeng Q."/>
            <person name="Koehrsen M."/>
            <person name="Alvarado L."/>
            <person name="Berlin A."/>
            <person name="Chapman S.B."/>
            <person name="Chen Z."/>
            <person name="Freedman E."/>
            <person name="Gellesch M."/>
            <person name="Goldberg J."/>
            <person name="Griggs A."/>
            <person name="Gujja S."/>
            <person name="Heilman E.R."/>
            <person name="Heiman D."/>
            <person name="Hepburn T."/>
            <person name="Howarth C."/>
            <person name="Jen D."/>
            <person name="Larson L."/>
            <person name="Mehta T."/>
            <person name="Neiman D."/>
            <person name="Pearson M."/>
            <person name="Roberts A."/>
            <person name="Saif S."/>
            <person name="Shea T."/>
            <person name="Shenoy N."/>
            <person name="Sisk P."/>
            <person name="Stolte C."/>
            <person name="Sykes S."/>
            <person name="Walk T."/>
            <person name="White J."/>
            <person name="Yandava C."/>
            <person name="Haas B."/>
            <person name="Nusbaum C."/>
            <person name="Birren B."/>
        </authorList>
    </citation>
    <scope>NUCLEOTIDE SEQUENCE [LARGE SCALE GENOMIC DNA]</scope>
    <source>
        <strain evidence="6">R3-111a-1</strain>
    </source>
</reference>
<dbReference type="RefSeq" id="XP_009224909.1">
    <property type="nucleotide sequence ID" value="XM_009226645.1"/>
</dbReference>
<feature type="domain" description="Asteroid" evidence="3">
    <location>
        <begin position="148"/>
        <end position="401"/>
    </location>
</feature>
<dbReference type="PANTHER" id="PTHR15665">
    <property type="entry name" value="ASTEROID PROTEIN"/>
    <property type="match status" value="1"/>
</dbReference>
<sequence length="636" mass="69164">MGIRHLTTTLSPYGEPRVLGADSRVVIDGPALAYHIIGLCSPKHGPTSPFAQPSYQLLGSAAVAWLDELESQGPKVAAIYFDGHLPRHKVAERLQRSLKVSRKLNNFFLATPHGVAEAAHRAGPVDPRRLFSRSSKPAQSTAVTLPVPPLAVQAICDALRQSDRYGGLTQLVPEEADCYCADSVRTHGGVVLTSDSDLLVFDLGKGGSVVFLRDLDLSGHITGPDGLHALSYSPTKVAKRLGLAPNYGLSALAFELHLDSFLAEGKLLEKARQAAAIKESPGAYSTFMEQYRLCPLDSSFNTAIALAELYGMDSRLAELAVQCLNLGSPESNSANLAVTSRSERDDDSLLIFLPPLVDAWTRTSAWEMGCSIRELAYRILKIGLPATVPAEVREYRRLTTADSSGTRVSLPVGSDDDIAESCTELMALMGKIRDHLDQNEKDEASSDDMVWTVLSMREEIQRSRDTGKKSLVLHMLRRATDPDGAIRDCGTWDVLHLVSQLQATLYSLRMLKQALDFTASRAARKDADGKSRLPLPPAFAELSTFLSYHLPPITAYCSVHDIGDLPRRLKEAGGLELLRDLADLQKPIKFGVDPARAAKKQRKRQAQAEQGKGSASNPPAAKARNRFSLLDALGTE</sequence>
<dbReference type="AlphaFoldDB" id="J3P5L3"/>
<dbReference type="InterPro" id="IPR039436">
    <property type="entry name" value="Asteroid_dom"/>
</dbReference>
<reference evidence="5" key="4">
    <citation type="journal article" date="2015" name="G3 (Bethesda)">
        <title>Genome sequences of three phytopathogenic species of the Magnaporthaceae family of fungi.</title>
        <authorList>
            <person name="Okagaki L.H."/>
            <person name="Nunes C.C."/>
            <person name="Sailsbery J."/>
            <person name="Clay B."/>
            <person name="Brown D."/>
            <person name="John T."/>
            <person name="Oh Y."/>
            <person name="Young N."/>
            <person name="Fitzgerald M."/>
            <person name="Haas B.J."/>
            <person name="Zeng Q."/>
            <person name="Young S."/>
            <person name="Adiconis X."/>
            <person name="Fan L."/>
            <person name="Levin J.Z."/>
            <person name="Mitchell T.K."/>
            <person name="Okubara P.A."/>
            <person name="Farman M.L."/>
            <person name="Kohn L.M."/>
            <person name="Birren B."/>
            <person name="Ma L.-J."/>
            <person name="Dean R.A."/>
        </authorList>
    </citation>
    <scope>NUCLEOTIDE SEQUENCE</scope>
    <source>
        <strain evidence="5">R3-111a-1</strain>
    </source>
</reference>
<evidence type="ECO:0000313" key="6">
    <source>
        <dbReference type="Proteomes" id="UP000006039"/>
    </source>
</evidence>
<dbReference type="SUPFAM" id="SSF88723">
    <property type="entry name" value="PIN domain-like"/>
    <property type="match status" value="1"/>
</dbReference>
<dbReference type="Pfam" id="PF12813">
    <property type="entry name" value="XPG_I_2"/>
    <property type="match status" value="1"/>
</dbReference>
<keyword evidence="6" id="KW-1185">Reference proteome</keyword>
<organism evidence="4">
    <name type="scientific">Gaeumannomyces tritici (strain R3-111a-1)</name>
    <name type="common">Wheat and barley take-all root rot fungus</name>
    <name type="synonym">Gaeumannomyces graminis var. tritici</name>
    <dbReference type="NCBI Taxonomy" id="644352"/>
    <lineage>
        <taxon>Eukaryota</taxon>
        <taxon>Fungi</taxon>
        <taxon>Dikarya</taxon>
        <taxon>Ascomycota</taxon>
        <taxon>Pezizomycotina</taxon>
        <taxon>Sordariomycetes</taxon>
        <taxon>Sordariomycetidae</taxon>
        <taxon>Magnaporthales</taxon>
        <taxon>Magnaporthaceae</taxon>
        <taxon>Gaeumannomyces</taxon>
    </lineage>
</organism>
<proteinExistence type="inferred from homology"/>
<dbReference type="VEuPathDB" id="FungiDB:GGTG_08803"/>
<dbReference type="InterPro" id="IPR026832">
    <property type="entry name" value="Asteroid"/>
</dbReference>
<comment type="similarity">
    <text evidence="1">Belongs to the asteroid family.</text>
</comment>
<gene>
    <name evidence="5" type="primary">20349261</name>
    <name evidence="4" type="ORF">GGTG_08803</name>
</gene>
<dbReference type="EMBL" id="GL385398">
    <property type="protein sequence ID" value="EJT74965.1"/>
    <property type="molecule type" value="Genomic_DNA"/>
</dbReference>
<dbReference type="PANTHER" id="PTHR15665:SF1">
    <property type="entry name" value="PROTEIN ASTEROID HOMOLOG 1"/>
    <property type="match status" value="1"/>
</dbReference>
<dbReference type="GeneID" id="20349261"/>
<reference evidence="4" key="3">
    <citation type="submission" date="2010-09" db="EMBL/GenBank/DDBJ databases">
        <title>Annotation of Gaeumannomyces graminis var. tritici R3-111a-1.</title>
        <authorList>
            <consortium name="The Broad Institute Genome Sequencing Platform"/>
            <person name="Ma L.-J."/>
            <person name="Dead R."/>
            <person name="Young S.K."/>
            <person name="Zeng Q."/>
            <person name="Gargeya S."/>
            <person name="Fitzgerald M."/>
            <person name="Haas B."/>
            <person name="Abouelleil A."/>
            <person name="Alvarado L."/>
            <person name="Arachchi H.M."/>
            <person name="Berlin A."/>
            <person name="Brown A."/>
            <person name="Chapman S.B."/>
            <person name="Chen Z."/>
            <person name="Dunbar C."/>
            <person name="Freedman E."/>
            <person name="Gearin G."/>
            <person name="Gellesch M."/>
            <person name="Goldberg J."/>
            <person name="Griggs A."/>
            <person name="Gujja S."/>
            <person name="Heiman D."/>
            <person name="Howarth C."/>
            <person name="Larson L."/>
            <person name="Lui A."/>
            <person name="MacDonald P.J.P."/>
            <person name="Mehta T."/>
            <person name="Montmayeur A."/>
            <person name="Murphy C."/>
            <person name="Neiman D."/>
            <person name="Pearson M."/>
            <person name="Priest M."/>
            <person name="Roberts A."/>
            <person name="Saif S."/>
            <person name="Shea T."/>
            <person name="Shenoy N."/>
            <person name="Sisk P."/>
            <person name="Stolte C."/>
            <person name="Sykes S."/>
            <person name="Yandava C."/>
            <person name="Wortman J."/>
            <person name="Nusbaum C."/>
            <person name="Birren B."/>
        </authorList>
    </citation>
    <scope>NUCLEOTIDE SEQUENCE</scope>
    <source>
        <strain evidence="4">R3-111a-1</strain>
    </source>
</reference>